<sequence length="601" mass="69235">MTVWPRPSSPLILAISLTMVAVVGSLQDGESQPVMPSPLGCRFTREDVTIECHDTSLDNVLHAFKILTAFINTTHEPRSIAIKDCEIPYLPYVFPKFNETLERVHLVHSQLEYVYPDAFAHLQIKLRYLDFSHNKLHSIPYAFSTLLSLEILNLQYNQIVFIWPGPQFHWMFGLRELNLAYNQIGLSSDYVPDVRRITIKEPVVDHLYQLAQNLTLEEFNIEPISSSLEVLNLSGNKLATLPLQLYRRRLPNLKTLDLSNNLLSELPKMTTRVLPKIRRLNLRSNFIQSLGFYSLPIGLHELDLSENPLRCDCDILWLQEWVDSNKTVIFLPTCNSPSDVKGQFLLQLTNATLCGERNETVAVSHTPEKFEDFELLSLTSTPNTVKVSWRAKVNEKNDKKWKVFYRQSIDSRYKMTLNYSEIETSYIANNSTNSSKPWAYTTYVSEINNLEPNTYYIICISVSNFARFFIQPEKCQAIQTSVIVSQTSTIRVVKTQSVKTKQKFKTKTILTDIIIYPKSIIIKWDIVLLPRIRRSVLLQNTLEKGSFNSLKWIVQIRKFASFNITETEISVSENEAQSNRSFEYTISDLTPSTGTIFVYKQ</sequence>
<dbReference type="SMART" id="SM00082">
    <property type="entry name" value="LRRCT"/>
    <property type="match status" value="1"/>
</dbReference>
<dbReference type="RefSeq" id="XP_022257536.1">
    <property type="nucleotide sequence ID" value="XM_022401828.1"/>
</dbReference>
<dbReference type="PANTHER" id="PTHR24369">
    <property type="entry name" value="ANTIGEN BSP, PUTATIVE-RELATED"/>
    <property type="match status" value="1"/>
</dbReference>
<evidence type="ECO:0000256" key="3">
    <source>
        <dbReference type="ARBA" id="ARBA00022737"/>
    </source>
</evidence>
<keyword evidence="6" id="KW-1185">Reference proteome</keyword>
<protein>
    <submittedName>
        <fullName evidence="7">Leucine-rich repeat-containing protein 4B-like</fullName>
    </submittedName>
</protein>
<dbReference type="SMART" id="SM00369">
    <property type="entry name" value="LRR_TYP"/>
    <property type="match status" value="6"/>
</dbReference>
<feature type="domain" description="LRRCT" evidence="5">
    <location>
        <begin position="307"/>
        <end position="355"/>
    </location>
</feature>
<reference evidence="7" key="1">
    <citation type="submission" date="2025-08" db="UniProtKB">
        <authorList>
            <consortium name="RefSeq"/>
        </authorList>
    </citation>
    <scope>IDENTIFICATION</scope>
    <source>
        <tissue evidence="7">Muscle</tissue>
    </source>
</reference>
<keyword evidence="1" id="KW-0433">Leucine-rich repeat</keyword>
<dbReference type="InterPro" id="IPR025875">
    <property type="entry name" value="Leu-rich_rpt_4"/>
</dbReference>
<organism evidence="6 7">
    <name type="scientific">Limulus polyphemus</name>
    <name type="common">Atlantic horseshoe crab</name>
    <dbReference type="NCBI Taxonomy" id="6850"/>
    <lineage>
        <taxon>Eukaryota</taxon>
        <taxon>Metazoa</taxon>
        <taxon>Ecdysozoa</taxon>
        <taxon>Arthropoda</taxon>
        <taxon>Chelicerata</taxon>
        <taxon>Merostomata</taxon>
        <taxon>Xiphosura</taxon>
        <taxon>Limulidae</taxon>
        <taxon>Limulus</taxon>
    </lineage>
</organism>
<dbReference type="InterPro" id="IPR050541">
    <property type="entry name" value="LRR_TM_domain-containing"/>
</dbReference>
<evidence type="ECO:0000313" key="7">
    <source>
        <dbReference type="RefSeq" id="XP_022257536.1"/>
    </source>
</evidence>
<dbReference type="Proteomes" id="UP000694941">
    <property type="component" value="Unplaced"/>
</dbReference>
<evidence type="ECO:0000256" key="1">
    <source>
        <dbReference type="ARBA" id="ARBA00022614"/>
    </source>
</evidence>
<proteinExistence type="predicted"/>
<keyword evidence="3" id="KW-0677">Repeat</keyword>
<dbReference type="InterPro" id="IPR001611">
    <property type="entry name" value="Leu-rich_rpt"/>
</dbReference>
<feature type="signal peptide" evidence="4">
    <location>
        <begin position="1"/>
        <end position="25"/>
    </location>
</feature>
<dbReference type="InterPro" id="IPR003591">
    <property type="entry name" value="Leu-rich_rpt_typical-subtyp"/>
</dbReference>
<evidence type="ECO:0000256" key="4">
    <source>
        <dbReference type="SAM" id="SignalP"/>
    </source>
</evidence>
<dbReference type="PRINTS" id="PR00019">
    <property type="entry name" value="LEURICHRPT"/>
</dbReference>
<dbReference type="Pfam" id="PF13855">
    <property type="entry name" value="LRR_8"/>
    <property type="match status" value="1"/>
</dbReference>
<dbReference type="PANTHER" id="PTHR24369:SF210">
    <property type="entry name" value="CHAOPTIN-RELATED"/>
    <property type="match status" value="1"/>
</dbReference>
<evidence type="ECO:0000313" key="6">
    <source>
        <dbReference type="Proteomes" id="UP000694941"/>
    </source>
</evidence>
<evidence type="ECO:0000256" key="2">
    <source>
        <dbReference type="ARBA" id="ARBA00022729"/>
    </source>
</evidence>
<accession>A0ABM1TNT0</accession>
<keyword evidence="2 4" id="KW-0732">Signal</keyword>
<dbReference type="SMART" id="SM00364">
    <property type="entry name" value="LRR_BAC"/>
    <property type="match status" value="2"/>
</dbReference>
<name>A0ABM1TNT0_LIMPO</name>
<dbReference type="InterPro" id="IPR032675">
    <property type="entry name" value="LRR_dom_sf"/>
</dbReference>
<dbReference type="Gene3D" id="3.80.10.10">
    <property type="entry name" value="Ribonuclease Inhibitor"/>
    <property type="match status" value="2"/>
</dbReference>
<feature type="chain" id="PRO_5047394458" evidence="4">
    <location>
        <begin position="26"/>
        <end position="601"/>
    </location>
</feature>
<dbReference type="SUPFAM" id="SSF52058">
    <property type="entry name" value="L domain-like"/>
    <property type="match status" value="1"/>
</dbReference>
<dbReference type="PROSITE" id="PS51450">
    <property type="entry name" value="LRR"/>
    <property type="match status" value="3"/>
</dbReference>
<evidence type="ECO:0000259" key="5">
    <source>
        <dbReference type="SMART" id="SM00082"/>
    </source>
</evidence>
<dbReference type="GeneID" id="111089397"/>
<gene>
    <name evidence="7" type="primary">LOC111089397</name>
</gene>
<dbReference type="InterPro" id="IPR000483">
    <property type="entry name" value="Cys-rich_flank_reg_C"/>
</dbReference>
<dbReference type="Pfam" id="PF12799">
    <property type="entry name" value="LRR_4"/>
    <property type="match status" value="1"/>
</dbReference>